<evidence type="ECO:0008006" key="10">
    <source>
        <dbReference type="Google" id="ProtNLM"/>
    </source>
</evidence>
<evidence type="ECO:0000313" key="8">
    <source>
        <dbReference type="EMBL" id="MQM21193.1"/>
    </source>
</evidence>
<evidence type="ECO:0000256" key="2">
    <source>
        <dbReference type="ARBA" id="ARBA00022692"/>
    </source>
</evidence>
<keyword evidence="7" id="KW-0503">Monooxygenase</keyword>
<keyword evidence="5" id="KW-0472">Membrane</keyword>
<evidence type="ECO:0000256" key="7">
    <source>
        <dbReference type="RuleBase" id="RU000461"/>
    </source>
</evidence>
<dbReference type="PROSITE" id="PS00086">
    <property type="entry name" value="CYTOCHROME_P450"/>
    <property type="match status" value="1"/>
</dbReference>
<evidence type="ECO:0000313" key="9">
    <source>
        <dbReference type="Proteomes" id="UP000652761"/>
    </source>
</evidence>
<feature type="binding site" description="axial binding residue" evidence="6">
    <location>
        <position position="11"/>
    </location>
    <ligand>
        <name>heme</name>
        <dbReference type="ChEBI" id="CHEBI:30413"/>
    </ligand>
    <ligandPart>
        <name>Fe</name>
        <dbReference type="ChEBI" id="CHEBI:18248"/>
    </ligandPart>
</feature>
<dbReference type="Proteomes" id="UP000652761">
    <property type="component" value="Unassembled WGS sequence"/>
</dbReference>
<dbReference type="InterPro" id="IPR017972">
    <property type="entry name" value="Cyt_P450_CS"/>
</dbReference>
<dbReference type="InterPro" id="IPR036396">
    <property type="entry name" value="Cyt_P450_sf"/>
</dbReference>
<evidence type="ECO:0000256" key="6">
    <source>
        <dbReference type="PIRSR" id="PIRSR602401-1"/>
    </source>
</evidence>
<dbReference type="InterPro" id="IPR051103">
    <property type="entry name" value="Plant_metabolite_P450s"/>
</dbReference>
<dbReference type="GO" id="GO:0016709">
    <property type="term" value="F:oxidoreductase activity, acting on paired donors, with incorporation or reduction of molecular oxygen, NAD(P)H as one donor, and incorporation of one atom of oxygen"/>
    <property type="evidence" value="ECO:0007669"/>
    <property type="project" value="TreeGrafter"/>
</dbReference>
<comment type="subcellular location">
    <subcellularLocation>
        <location evidence="1">Membrane</location>
        <topology evidence="1">Single-pass membrane protein</topology>
    </subcellularLocation>
</comment>
<dbReference type="InterPro" id="IPR002401">
    <property type="entry name" value="Cyt_P450_E_grp-I"/>
</dbReference>
<dbReference type="PRINTS" id="PR00463">
    <property type="entry name" value="EP450I"/>
</dbReference>
<reference evidence="8" key="1">
    <citation type="submission" date="2017-07" db="EMBL/GenBank/DDBJ databases">
        <title>Taro Niue Genome Assembly and Annotation.</title>
        <authorList>
            <person name="Atibalentja N."/>
            <person name="Keating K."/>
            <person name="Fields C.J."/>
        </authorList>
    </citation>
    <scope>NUCLEOTIDE SEQUENCE</scope>
    <source>
        <strain evidence="8">Niue_2</strain>
        <tissue evidence="8">Leaf</tissue>
    </source>
</reference>
<evidence type="ECO:0000256" key="1">
    <source>
        <dbReference type="ARBA" id="ARBA00004167"/>
    </source>
</evidence>
<keyword evidence="4" id="KW-1133">Transmembrane helix</keyword>
<dbReference type="PANTHER" id="PTHR24298">
    <property type="entry name" value="FLAVONOID 3'-MONOOXYGENASE-RELATED"/>
    <property type="match status" value="1"/>
</dbReference>
<dbReference type="InterPro" id="IPR001128">
    <property type="entry name" value="Cyt_P450"/>
</dbReference>
<keyword evidence="9" id="KW-1185">Reference proteome</keyword>
<dbReference type="PANTHER" id="PTHR24298:SF800">
    <property type="entry name" value="CYTOCHROME P450 89A2-RELATED"/>
    <property type="match status" value="1"/>
</dbReference>
<keyword evidence="3 6" id="KW-0479">Metal-binding</keyword>
<comment type="cofactor">
    <cofactor evidence="6">
        <name>heme</name>
        <dbReference type="ChEBI" id="CHEBI:30413"/>
    </cofactor>
</comment>
<dbReference type="AlphaFoldDB" id="A0A843XPU9"/>
<keyword evidence="6 7" id="KW-0408">Iron</keyword>
<dbReference type="Gene3D" id="1.10.630.10">
    <property type="entry name" value="Cytochrome P450"/>
    <property type="match status" value="1"/>
</dbReference>
<dbReference type="SUPFAM" id="SSF48264">
    <property type="entry name" value="Cytochrome P450"/>
    <property type="match status" value="1"/>
</dbReference>
<keyword evidence="7" id="KW-0560">Oxidoreductase</keyword>
<organism evidence="8 9">
    <name type="scientific">Colocasia esculenta</name>
    <name type="common">Wild taro</name>
    <name type="synonym">Arum esculentum</name>
    <dbReference type="NCBI Taxonomy" id="4460"/>
    <lineage>
        <taxon>Eukaryota</taxon>
        <taxon>Viridiplantae</taxon>
        <taxon>Streptophyta</taxon>
        <taxon>Embryophyta</taxon>
        <taxon>Tracheophyta</taxon>
        <taxon>Spermatophyta</taxon>
        <taxon>Magnoliopsida</taxon>
        <taxon>Liliopsida</taxon>
        <taxon>Araceae</taxon>
        <taxon>Aroideae</taxon>
        <taxon>Colocasieae</taxon>
        <taxon>Colocasia</taxon>
    </lineage>
</organism>
<sequence>MMPFGVGRRICPGLGLAMLHLEYFVANLVRAFQWKAVKGGDVDLTEKFEFTTVMKVPLRARITPRRKMQIP</sequence>
<evidence type="ECO:0000256" key="5">
    <source>
        <dbReference type="ARBA" id="ARBA00023136"/>
    </source>
</evidence>
<dbReference type="GO" id="GO:0020037">
    <property type="term" value="F:heme binding"/>
    <property type="evidence" value="ECO:0007669"/>
    <property type="project" value="InterPro"/>
</dbReference>
<name>A0A843XPU9_COLES</name>
<keyword evidence="6 7" id="KW-0349">Heme</keyword>
<proteinExistence type="inferred from homology"/>
<protein>
    <recommendedName>
        <fullName evidence="10">Cytochrome P450</fullName>
    </recommendedName>
</protein>
<dbReference type="EMBL" id="NMUH01010700">
    <property type="protein sequence ID" value="MQM21193.1"/>
    <property type="molecule type" value="Genomic_DNA"/>
</dbReference>
<keyword evidence="2" id="KW-0812">Transmembrane</keyword>
<evidence type="ECO:0000256" key="4">
    <source>
        <dbReference type="ARBA" id="ARBA00022989"/>
    </source>
</evidence>
<evidence type="ECO:0000256" key="3">
    <source>
        <dbReference type="ARBA" id="ARBA00022723"/>
    </source>
</evidence>
<dbReference type="Pfam" id="PF00067">
    <property type="entry name" value="p450"/>
    <property type="match status" value="1"/>
</dbReference>
<dbReference type="OrthoDB" id="689444at2759"/>
<accession>A0A843XPU9</accession>
<gene>
    <name evidence="8" type="ORF">Taro_054226</name>
</gene>
<comment type="caution">
    <text evidence="8">The sequence shown here is derived from an EMBL/GenBank/DDBJ whole genome shotgun (WGS) entry which is preliminary data.</text>
</comment>
<dbReference type="GO" id="GO:0005506">
    <property type="term" value="F:iron ion binding"/>
    <property type="evidence" value="ECO:0007669"/>
    <property type="project" value="InterPro"/>
</dbReference>
<comment type="similarity">
    <text evidence="7">Belongs to the cytochrome P450 family.</text>
</comment>
<dbReference type="GO" id="GO:0016020">
    <property type="term" value="C:membrane"/>
    <property type="evidence" value="ECO:0007669"/>
    <property type="project" value="UniProtKB-SubCell"/>
</dbReference>